<dbReference type="RefSeq" id="WP_097030138.1">
    <property type="nucleotide sequence ID" value="NZ_OAOQ01000005.1"/>
</dbReference>
<organism evidence="1 2">
    <name type="scientific">Cereibacter ovatus</name>
    <dbReference type="NCBI Taxonomy" id="439529"/>
    <lineage>
        <taxon>Bacteria</taxon>
        <taxon>Pseudomonadati</taxon>
        <taxon>Pseudomonadota</taxon>
        <taxon>Alphaproteobacteria</taxon>
        <taxon>Rhodobacterales</taxon>
        <taxon>Paracoccaceae</taxon>
        <taxon>Cereibacter</taxon>
    </lineage>
</organism>
<reference evidence="2" key="1">
    <citation type="submission" date="2017-08" db="EMBL/GenBank/DDBJ databases">
        <authorList>
            <person name="Varghese N."/>
            <person name="Submissions S."/>
        </authorList>
    </citation>
    <scope>NUCLEOTIDE SEQUENCE [LARGE SCALE GENOMIC DNA]</scope>
    <source>
        <strain evidence="2">JA234</strain>
    </source>
</reference>
<gene>
    <name evidence="1" type="ORF">SAMN05878503_10545</name>
</gene>
<proteinExistence type="predicted"/>
<name>A0A285CSV8_9RHOB</name>
<sequence length="154" mass="16640">MTVDALMNWVGRQAGTVPVHLRTMGDEQPEGVILSLLAVNPLASFEANALRLELTYRLTVRLADPVAAHDLLCAIAFAAIGAPDLPAQDGVRARALELLTPAEARLRHGPPAEPCLHLVVTLERAREGAKALPVRERVLHTTQTVPRRAADAER</sequence>
<evidence type="ECO:0000313" key="1">
    <source>
        <dbReference type="EMBL" id="SNX70136.1"/>
    </source>
</evidence>
<dbReference type="OrthoDB" id="9811489at2"/>
<evidence type="ECO:0000313" key="2">
    <source>
        <dbReference type="Proteomes" id="UP000219467"/>
    </source>
</evidence>
<dbReference type="Proteomes" id="UP000219467">
    <property type="component" value="Unassembled WGS sequence"/>
</dbReference>
<dbReference type="EMBL" id="OAOQ01000005">
    <property type="protein sequence ID" value="SNX70136.1"/>
    <property type="molecule type" value="Genomic_DNA"/>
</dbReference>
<dbReference type="AlphaFoldDB" id="A0A285CSV8"/>
<keyword evidence="2" id="KW-1185">Reference proteome</keyword>
<accession>A0A285CSV8</accession>
<protein>
    <submittedName>
        <fullName evidence="1">Uncharacterized protein</fullName>
    </submittedName>
</protein>